<reference evidence="3 4" key="1">
    <citation type="submission" date="2024-06" db="EMBL/GenBank/DDBJ databases">
        <title>The Natural Products Discovery Center: Release of the First 8490 Sequenced Strains for Exploring Actinobacteria Biosynthetic Diversity.</title>
        <authorList>
            <person name="Kalkreuter E."/>
            <person name="Kautsar S.A."/>
            <person name="Yang D."/>
            <person name="Bader C.D."/>
            <person name="Teijaro C.N."/>
            <person name="Fluegel L."/>
            <person name="Davis C.M."/>
            <person name="Simpson J.R."/>
            <person name="Lauterbach L."/>
            <person name="Steele A.D."/>
            <person name="Gui C."/>
            <person name="Meng S."/>
            <person name="Li G."/>
            <person name="Viehrig K."/>
            <person name="Ye F."/>
            <person name="Su P."/>
            <person name="Kiefer A.F."/>
            <person name="Nichols A."/>
            <person name="Cepeda A.J."/>
            <person name="Yan W."/>
            <person name="Fan B."/>
            <person name="Jiang Y."/>
            <person name="Adhikari A."/>
            <person name="Zheng C.-J."/>
            <person name="Schuster L."/>
            <person name="Cowan T.M."/>
            <person name="Smanski M.J."/>
            <person name="Chevrette M.G."/>
            <person name="De Carvalho L.P.S."/>
            <person name="Shen B."/>
        </authorList>
    </citation>
    <scope>NUCLEOTIDE SEQUENCE [LARGE SCALE GENOMIC DNA]</scope>
    <source>
        <strain evidence="3 4">NPDC050671</strain>
    </source>
</reference>
<gene>
    <name evidence="3" type="ORF">AB0H72_14085</name>
</gene>
<organism evidence="3 4">
    <name type="scientific">Nocardia fusca</name>
    <dbReference type="NCBI Taxonomy" id="941183"/>
    <lineage>
        <taxon>Bacteria</taxon>
        <taxon>Bacillati</taxon>
        <taxon>Actinomycetota</taxon>
        <taxon>Actinomycetes</taxon>
        <taxon>Mycobacteriales</taxon>
        <taxon>Nocardiaceae</taxon>
        <taxon>Nocardia</taxon>
    </lineage>
</organism>
<evidence type="ECO:0000313" key="4">
    <source>
        <dbReference type="Proteomes" id="UP001551658"/>
    </source>
</evidence>
<dbReference type="InterPro" id="IPR055797">
    <property type="entry name" value="DUF7373"/>
</dbReference>
<dbReference type="RefSeq" id="WP_357978533.1">
    <property type="nucleotide sequence ID" value="NZ_JBFAIH010000007.1"/>
</dbReference>
<name>A0ABV3F802_9NOCA</name>
<proteinExistence type="predicted"/>
<dbReference type="EMBL" id="JBFAIH010000007">
    <property type="protein sequence ID" value="MEV0363824.1"/>
    <property type="molecule type" value="Genomic_DNA"/>
</dbReference>
<accession>A0ABV3F802</accession>
<feature type="domain" description="DUF7373" evidence="2">
    <location>
        <begin position="262"/>
        <end position="390"/>
    </location>
</feature>
<dbReference type="Pfam" id="PF24088">
    <property type="entry name" value="DUF7373"/>
    <property type="match status" value="1"/>
</dbReference>
<protein>
    <submittedName>
        <fullName evidence="3">Uncharacterized protein</fullName>
    </submittedName>
</protein>
<dbReference type="Proteomes" id="UP001551658">
    <property type="component" value="Unassembled WGS sequence"/>
</dbReference>
<evidence type="ECO:0000313" key="3">
    <source>
        <dbReference type="EMBL" id="MEV0363824.1"/>
    </source>
</evidence>
<feature type="domain" description="DUF7373" evidence="1">
    <location>
        <begin position="53"/>
        <end position="239"/>
    </location>
</feature>
<evidence type="ECO:0000259" key="2">
    <source>
        <dbReference type="Pfam" id="PF24092"/>
    </source>
</evidence>
<evidence type="ECO:0000259" key="1">
    <source>
        <dbReference type="Pfam" id="PF24088"/>
    </source>
</evidence>
<comment type="caution">
    <text evidence="3">The sequence shown here is derived from an EMBL/GenBank/DDBJ whole genome shotgun (WGS) entry which is preliminary data.</text>
</comment>
<sequence length="391" mass="42200">MTALVSAVAVVTTACAQTVPGHAGPGMAPVAATELDHGLFPTEPSTFEMEISTSADIYSLESRRMLGYLVSPYRVDPEFRYLQDTELIAAGTSPTPNLLPAEFEPIAEKNFFVSGVVTARANNNPRTEKRLALAVLRFGNDDYARTAATEYNTAMDVLTPGRQRIDLTGYSEAHAALGPSRDRAQLFAATGPFVVVAAMSAPATEAELVGEWFTKLLDLQFDALKGLTPTPPDDMLDLPTDPDGIMSMTLPSEFQGSAAFSDLLGTYSPSAYLHMEPDAEAIHDYEAFGVDLVARNNATVYRTAGLSQAFALQTALTRPGRYDEQIDGPPGLGDARCVQRDYYTALFQTFFCVVVYDRYVALVDDTGLGNLPSPELHQGLAAQYAILANSR</sequence>
<keyword evidence="4" id="KW-1185">Reference proteome</keyword>
<dbReference type="Pfam" id="PF24092">
    <property type="entry name" value="DUF7373_C"/>
    <property type="match status" value="1"/>
</dbReference>
<dbReference type="InterPro" id="IPR056463">
    <property type="entry name" value="DUF7373_C"/>
</dbReference>